<dbReference type="AlphaFoldDB" id="A0A553P6U4"/>
<protein>
    <submittedName>
        <fullName evidence="2">Uncharacterized protein</fullName>
    </submittedName>
</protein>
<organism evidence="2 3">
    <name type="scientific">Tigriopus californicus</name>
    <name type="common">Marine copepod</name>
    <dbReference type="NCBI Taxonomy" id="6832"/>
    <lineage>
        <taxon>Eukaryota</taxon>
        <taxon>Metazoa</taxon>
        <taxon>Ecdysozoa</taxon>
        <taxon>Arthropoda</taxon>
        <taxon>Crustacea</taxon>
        <taxon>Multicrustacea</taxon>
        <taxon>Hexanauplia</taxon>
        <taxon>Copepoda</taxon>
        <taxon>Harpacticoida</taxon>
        <taxon>Harpacticidae</taxon>
        <taxon>Tigriopus</taxon>
    </lineage>
</organism>
<dbReference type="EMBL" id="VCGU01000007">
    <property type="protein sequence ID" value="TRY73408.1"/>
    <property type="molecule type" value="Genomic_DNA"/>
</dbReference>
<dbReference type="InterPro" id="IPR000618">
    <property type="entry name" value="Insect_cuticle"/>
</dbReference>
<comment type="caution">
    <text evidence="2">The sequence shown here is derived from an EMBL/GenBank/DDBJ whole genome shotgun (WGS) entry which is preliminary data.</text>
</comment>
<proteinExistence type="predicted"/>
<keyword evidence="3" id="KW-1185">Reference proteome</keyword>
<evidence type="ECO:0000256" key="1">
    <source>
        <dbReference type="PROSITE-ProRule" id="PRU00497"/>
    </source>
</evidence>
<reference evidence="2 3" key="1">
    <citation type="journal article" date="2018" name="Nat. Ecol. Evol.">
        <title>Genomic signatures of mitonuclear coevolution across populations of Tigriopus californicus.</title>
        <authorList>
            <person name="Barreto F.S."/>
            <person name="Watson E.T."/>
            <person name="Lima T.G."/>
            <person name="Willett C.S."/>
            <person name="Edmands S."/>
            <person name="Li W."/>
            <person name="Burton R.S."/>
        </authorList>
    </citation>
    <scope>NUCLEOTIDE SEQUENCE [LARGE SCALE GENOMIC DNA]</scope>
    <source>
        <strain evidence="2 3">San Diego</strain>
    </source>
</reference>
<sequence>MLKPSSVIIGESNMKLASYLSVIWLCSTGTRSNLVKNFLDSNQISSPYSKVDGDNYEYAYSVDQPDSNFGQIEAKEGKDVVGAYEVSNAHGQQQSISYSVSDNSGFNANVTYKHPDGYMYR</sequence>
<dbReference type="Pfam" id="PF00379">
    <property type="entry name" value="Chitin_bind_4"/>
    <property type="match status" value="1"/>
</dbReference>
<dbReference type="Proteomes" id="UP000318571">
    <property type="component" value="Chromosome 3"/>
</dbReference>
<keyword evidence="1" id="KW-0193">Cuticle</keyword>
<evidence type="ECO:0000313" key="3">
    <source>
        <dbReference type="Proteomes" id="UP000318571"/>
    </source>
</evidence>
<evidence type="ECO:0000313" key="2">
    <source>
        <dbReference type="EMBL" id="TRY73408.1"/>
    </source>
</evidence>
<accession>A0A553P6U4</accession>
<dbReference type="GO" id="GO:0042302">
    <property type="term" value="F:structural constituent of cuticle"/>
    <property type="evidence" value="ECO:0007669"/>
    <property type="project" value="UniProtKB-UniRule"/>
</dbReference>
<name>A0A553P6U4_TIGCA</name>
<gene>
    <name evidence="2" type="ORF">TCAL_16913</name>
</gene>
<dbReference type="PROSITE" id="PS51155">
    <property type="entry name" value="CHIT_BIND_RR_2"/>
    <property type="match status" value="1"/>
</dbReference>